<accession>A0ABP8GKJ0</accession>
<dbReference type="PANTHER" id="PTHR44591">
    <property type="entry name" value="STRESS RESPONSE REGULATOR PROTEIN 1"/>
    <property type="match status" value="1"/>
</dbReference>
<dbReference type="PROSITE" id="PS50110">
    <property type="entry name" value="RESPONSE_REGULATORY"/>
    <property type="match status" value="1"/>
</dbReference>
<organism evidence="4 5">
    <name type="scientific">Mucilaginibacter gynuensis</name>
    <dbReference type="NCBI Taxonomy" id="1302236"/>
    <lineage>
        <taxon>Bacteria</taxon>
        <taxon>Pseudomonadati</taxon>
        <taxon>Bacteroidota</taxon>
        <taxon>Sphingobacteriia</taxon>
        <taxon>Sphingobacteriales</taxon>
        <taxon>Sphingobacteriaceae</taxon>
        <taxon>Mucilaginibacter</taxon>
    </lineage>
</organism>
<name>A0ABP8GKJ0_9SPHI</name>
<dbReference type="EMBL" id="BAABFT010000007">
    <property type="protein sequence ID" value="GAA4326010.1"/>
    <property type="molecule type" value="Genomic_DNA"/>
</dbReference>
<dbReference type="InterPro" id="IPR001789">
    <property type="entry name" value="Sig_transdc_resp-reg_receiver"/>
</dbReference>
<protein>
    <recommendedName>
        <fullName evidence="3">Response regulatory domain-containing protein</fullName>
    </recommendedName>
</protein>
<reference evidence="5" key="1">
    <citation type="journal article" date="2019" name="Int. J. Syst. Evol. Microbiol.">
        <title>The Global Catalogue of Microorganisms (GCM) 10K type strain sequencing project: providing services to taxonomists for standard genome sequencing and annotation.</title>
        <authorList>
            <consortium name="The Broad Institute Genomics Platform"/>
            <consortium name="The Broad Institute Genome Sequencing Center for Infectious Disease"/>
            <person name="Wu L."/>
            <person name="Ma J."/>
        </authorList>
    </citation>
    <scope>NUCLEOTIDE SEQUENCE [LARGE SCALE GENOMIC DNA]</scope>
    <source>
        <strain evidence="5">JCM 17705</strain>
    </source>
</reference>
<dbReference type="SUPFAM" id="SSF52172">
    <property type="entry name" value="CheY-like"/>
    <property type="match status" value="1"/>
</dbReference>
<evidence type="ECO:0000313" key="4">
    <source>
        <dbReference type="EMBL" id="GAA4326010.1"/>
    </source>
</evidence>
<dbReference type="Gene3D" id="3.40.50.2300">
    <property type="match status" value="1"/>
</dbReference>
<evidence type="ECO:0000313" key="5">
    <source>
        <dbReference type="Proteomes" id="UP001500582"/>
    </source>
</evidence>
<sequence length="120" mass="13198">MSAKKKILIIEDDSDILDIVSAVLNIANFDVTGSNGTNDIFELTKLHQPDLILTDYMLPGLTGGQICKLIKSNEETANIPVVLMSAYHKQAIAIGHFNYDAFVKKPFNIDHLVSVVSKLL</sequence>
<dbReference type="Pfam" id="PF00072">
    <property type="entry name" value="Response_reg"/>
    <property type="match status" value="1"/>
</dbReference>
<feature type="domain" description="Response regulatory" evidence="3">
    <location>
        <begin position="6"/>
        <end position="120"/>
    </location>
</feature>
<dbReference type="PANTHER" id="PTHR44591:SF3">
    <property type="entry name" value="RESPONSE REGULATORY DOMAIN-CONTAINING PROTEIN"/>
    <property type="match status" value="1"/>
</dbReference>
<dbReference type="RefSeq" id="WP_345211784.1">
    <property type="nucleotide sequence ID" value="NZ_BAABFT010000007.1"/>
</dbReference>
<feature type="modified residue" description="4-aspartylphosphate" evidence="2">
    <location>
        <position position="55"/>
    </location>
</feature>
<dbReference type="SMART" id="SM00448">
    <property type="entry name" value="REC"/>
    <property type="match status" value="1"/>
</dbReference>
<keyword evidence="1 2" id="KW-0597">Phosphoprotein</keyword>
<evidence type="ECO:0000259" key="3">
    <source>
        <dbReference type="PROSITE" id="PS50110"/>
    </source>
</evidence>
<comment type="caution">
    <text evidence="4">The sequence shown here is derived from an EMBL/GenBank/DDBJ whole genome shotgun (WGS) entry which is preliminary data.</text>
</comment>
<gene>
    <name evidence="4" type="ORF">GCM10023149_28590</name>
</gene>
<dbReference type="InterPro" id="IPR011006">
    <property type="entry name" value="CheY-like_superfamily"/>
</dbReference>
<evidence type="ECO:0000256" key="2">
    <source>
        <dbReference type="PROSITE-ProRule" id="PRU00169"/>
    </source>
</evidence>
<keyword evidence="5" id="KW-1185">Reference proteome</keyword>
<dbReference type="Proteomes" id="UP001500582">
    <property type="component" value="Unassembled WGS sequence"/>
</dbReference>
<dbReference type="InterPro" id="IPR050595">
    <property type="entry name" value="Bact_response_regulator"/>
</dbReference>
<proteinExistence type="predicted"/>
<evidence type="ECO:0000256" key="1">
    <source>
        <dbReference type="ARBA" id="ARBA00022553"/>
    </source>
</evidence>